<reference evidence="2 3" key="1">
    <citation type="journal article" date="2019" name="ACS Chem. Biol.">
        <title>Identification and Mobilization of a Cryptic Antibiotic Biosynthesis Gene Locus from a Human-Pathogenic Nocardia Isolate.</title>
        <authorList>
            <person name="Herisse M."/>
            <person name="Ishida K."/>
            <person name="Porter J.L."/>
            <person name="Howden B."/>
            <person name="Hertweck C."/>
            <person name="Stinear T.P."/>
            <person name="Pidot S.J."/>
        </authorList>
    </citation>
    <scope>NUCLEOTIDE SEQUENCE [LARGE SCALE GENOMIC DNA]</scope>
    <source>
        <strain evidence="2 3">AUSMDU00024985</strain>
    </source>
</reference>
<sequence length="125" mass="13983">MSEQIRAVVTKYVELVGSGPTEAIVELYAPEATVEDPVGSAVRHGHEAIREFYDILAPLDRETELRADSVRVAGNEVAFQFTIVTRAGGQRFTMSPIDFMEFDESGKILRMRAFWSQSDMAIEPE</sequence>
<dbReference type="Pfam" id="PF12680">
    <property type="entry name" value="SnoaL_2"/>
    <property type="match status" value="1"/>
</dbReference>
<dbReference type="Gene3D" id="3.10.450.50">
    <property type="match status" value="1"/>
</dbReference>
<evidence type="ECO:0000259" key="1">
    <source>
        <dbReference type="Pfam" id="PF12680"/>
    </source>
</evidence>
<gene>
    <name evidence="2" type="ORF">F5X71_08785</name>
</gene>
<dbReference type="SUPFAM" id="SSF54427">
    <property type="entry name" value="NTF2-like"/>
    <property type="match status" value="1"/>
</dbReference>
<keyword evidence="2" id="KW-0413">Isomerase</keyword>
<evidence type="ECO:0000313" key="2">
    <source>
        <dbReference type="EMBL" id="QIS02405.1"/>
    </source>
</evidence>
<dbReference type="Proteomes" id="UP000501705">
    <property type="component" value="Chromosome"/>
</dbReference>
<dbReference type="InterPro" id="IPR032710">
    <property type="entry name" value="NTF2-like_dom_sf"/>
</dbReference>
<protein>
    <submittedName>
        <fullName evidence="2">Steroid delta-isomerase</fullName>
    </submittedName>
</protein>
<dbReference type="RefSeq" id="WP_167461502.1">
    <property type="nucleotide sequence ID" value="NZ_CP046171.1"/>
</dbReference>
<dbReference type="InterPro" id="IPR037401">
    <property type="entry name" value="SnoaL-like"/>
</dbReference>
<name>A0A6G9XNA7_NOCBR</name>
<evidence type="ECO:0000313" key="3">
    <source>
        <dbReference type="Proteomes" id="UP000501705"/>
    </source>
</evidence>
<organism evidence="2 3">
    <name type="scientific">Nocardia brasiliensis</name>
    <dbReference type="NCBI Taxonomy" id="37326"/>
    <lineage>
        <taxon>Bacteria</taxon>
        <taxon>Bacillati</taxon>
        <taxon>Actinomycetota</taxon>
        <taxon>Actinomycetes</taxon>
        <taxon>Mycobacteriales</taxon>
        <taxon>Nocardiaceae</taxon>
        <taxon>Nocardia</taxon>
    </lineage>
</organism>
<dbReference type="EMBL" id="CP046171">
    <property type="protein sequence ID" value="QIS02405.1"/>
    <property type="molecule type" value="Genomic_DNA"/>
</dbReference>
<proteinExistence type="predicted"/>
<dbReference type="AlphaFoldDB" id="A0A6G9XNA7"/>
<dbReference type="GO" id="GO:0016853">
    <property type="term" value="F:isomerase activity"/>
    <property type="evidence" value="ECO:0007669"/>
    <property type="project" value="UniProtKB-KW"/>
</dbReference>
<feature type="domain" description="SnoaL-like" evidence="1">
    <location>
        <begin position="9"/>
        <end position="111"/>
    </location>
</feature>
<accession>A0A6G9XNA7</accession>